<dbReference type="Pfam" id="PF17820">
    <property type="entry name" value="PDZ_6"/>
    <property type="match status" value="1"/>
</dbReference>
<evidence type="ECO:0000256" key="2">
    <source>
        <dbReference type="SAM" id="SignalP"/>
    </source>
</evidence>
<dbReference type="SUPFAM" id="SSF50630">
    <property type="entry name" value="Acid proteases"/>
    <property type="match status" value="1"/>
</dbReference>
<accession>A0ABP8MC64</accession>
<sequence>MKTISGVLVVWLTLFAAVSTTIAQKSNENEQDRYGYFLTDHKKKLKIPFEVHSNLIIVPVQVNGGDTLRFILDTGVSTTIITEPAALRPENLRYTRKVSISGAGEGSAVEAHIAIGNTINMYGMRANHQNMVVLESDVLQLSEFVGIPVHGIFGYEIFNNFVVTIDFQHKELTLRVPGTYRFKKRHGDIYPITIEDTKPFTQAVTLLADGRERPIKLAIDTGAGHALLLDRSAGSHIELPQKVIYTQLGRGLNGVINGNLGRIEMIKVGRHTIGDVVASFPDSTSFGVKLPNHDERQGNIGCELLRRFRITMNYREEYMVMKPVKRRLREKFEHDMSGLEIRAGGEKFKDIFITHVLDKSPANVAGLQPGDQLMFLNNRPVQEMNISEVYKLLQRGHGKSVEMLVKRKGEVFFTQVVLRRLI</sequence>
<dbReference type="InterPro" id="IPR036034">
    <property type="entry name" value="PDZ_sf"/>
</dbReference>
<dbReference type="CDD" id="cd05483">
    <property type="entry name" value="retropepsin_like_bacteria"/>
    <property type="match status" value="1"/>
</dbReference>
<name>A0ABP8MC64_9BACT</name>
<dbReference type="CDD" id="cd00136">
    <property type="entry name" value="PDZ_canonical"/>
    <property type="match status" value="1"/>
</dbReference>
<evidence type="ECO:0000259" key="3">
    <source>
        <dbReference type="PROSITE" id="PS50106"/>
    </source>
</evidence>
<keyword evidence="6" id="KW-1185">Reference proteome</keyword>
<organism evidence="5 6">
    <name type="scientific">Ravibacter arvi</name>
    <dbReference type="NCBI Taxonomy" id="2051041"/>
    <lineage>
        <taxon>Bacteria</taxon>
        <taxon>Pseudomonadati</taxon>
        <taxon>Bacteroidota</taxon>
        <taxon>Cytophagia</taxon>
        <taxon>Cytophagales</taxon>
        <taxon>Spirosomataceae</taxon>
        <taxon>Ravibacter</taxon>
    </lineage>
</organism>
<protein>
    <recommendedName>
        <fullName evidence="7">PDZ domain-containing protein</fullName>
    </recommendedName>
</protein>
<keyword evidence="2" id="KW-0732">Signal</keyword>
<dbReference type="InterPro" id="IPR034122">
    <property type="entry name" value="Retropepsin-like_bacterial"/>
</dbReference>
<dbReference type="PROSITE" id="PS50175">
    <property type="entry name" value="ASP_PROT_RETROV"/>
    <property type="match status" value="1"/>
</dbReference>
<dbReference type="InterPro" id="IPR001478">
    <property type="entry name" value="PDZ"/>
</dbReference>
<dbReference type="SUPFAM" id="SSF50156">
    <property type="entry name" value="PDZ domain-like"/>
    <property type="match status" value="1"/>
</dbReference>
<dbReference type="RefSeq" id="WP_345032737.1">
    <property type="nucleotide sequence ID" value="NZ_BAABEY010000036.1"/>
</dbReference>
<dbReference type="InterPro" id="IPR041489">
    <property type="entry name" value="PDZ_6"/>
</dbReference>
<proteinExistence type="predicted"/>
<dbReference type="EMBL" id="BAABEY010000036">
    <property type="protein sequence ID" value="GAA4447021.1"/>
    <property type="molecule type" value="Genomic_DNA"/>
</dbReference>
<evidence type="ECO:0000256" key="1">
    <source>
        <dbReference type="ARBA" id="ARBA00022801"/>
    </source>
</evidence>
<evidence type="ECO:0000259" key="4">
    <source>
        <dbReference type="PROSITE" id="PS50175"/>
    </source>
</evidence>
<dbReference type="InterPro" id="IPR021109">
    <property type="entry name" value="Peptidase_aspartic_dom_sf"/>
</dbReference>
<dbReference type="InterPro" id="IPR001995">
    <property type="entry name" value="Peptidase_A2_cat"/>
</dbReference>
<dbReference type="Gene3D" id="2.40.70.10">
    <property type="entry name" value="Acid Proteases"/>
    <property type="match status" value="2"/>
</dbReference>
<dbReference type="Proteomes" id="UP001501508">
    <property type="component" value="Unassembled WGS sequence"/>
</dbReference>
<evidence type="ECO:0008006" key="7">
    <source>
        <dbReference type="Google" id="ProtNLM"/>
    </source>
</evidence>
<dbReference type="PROSITE" id="PS50106">
    <property type="entry name" value="PDZ"/>
    <property type="match status" value="1"/>
</dbReference>
<evidence type="ECO:0000313" key="5">
    <source>
        <dbReference type="EMBL" id="GAA4447021.1"/>
    </source>
</evidence>
<comment type="caution">
    <text evidence="5">The sequence shown here is derived from an EMBL/GenBank/DDBJ whole genome shotgun (WGS) entry which is preliminary data.</text>
</comment>
<keyword evidence="1" id="KW-0378">Hydrolase</keyword>
<feature type="signal peptide" evidence="2">
    <location>
        <begin position="1"/>
        <end position="23"/>
    </location>
</feature>
<feature type="chain" id="PRO_5045791679" description="PDZ domain-containing protein" evidence="2">
    <location>
        <begin position="24"/>
        <end position="422"/>
    </location>
</feature>
<dbReference type="SMART" id="SM00228">
    <property type="entry name" value="PDZ"/>
    <property type="match status" value="1"/>
</dbReference>
<dbReference type="Pfam" id="PF13650">
    <property type="entry name" value="Asp_protease_2"/>
    <property type="match status" value="2"/>
</dbReference>
<gene>
    <name evidence="5" type="ORF">GCM10023091_41240</name>
</gene>
<reference evidence="6" key="1">
    <citation type="journal article" date="2019" name="Int. J. Syst. Evol. Microbiol.">
        <title>The Global Catalogue of Microorganisms (GCM) 10K type strain sequencing project: providing services to taxonomists for standard genome sequencing and annotation.</title>
        <authorList>
            <consortium name="The Broad Institute Genomics Platform"/>
            <consortium name="The Broad Institute Genome Sequencing Center for Infectious Disease"/>
            <person name="Wu L."/>
            <person name="Ma J."/>
        </authorList>
    </citation>
    <scope>NUCLEOTIDE SEQUENCE [LARGE SCALE GENOMIC DNA]</scope>
    <source>
        <strain evidence="6">JCM 31920</strain>
    </source>
</reference>
<feature type="domain" description="Peptidase A2" evidence="4">
    <location>
        <begin position="68"/>
        <end position="104"/>
    </location>
</feature>
<evidence type="ECO:0000313" key="6">
    <source>
        <dbReference type="Proteomes" id="UP001501508"/>
    </source>
</evidence>
<dbReference type="Gene3D" id="2.30.42.10">
    <property type="match status" value="1"/>
</dbReference>
<feature type="domain" description="PDZ" evidence="3">
    <location>
        <begin position="338"/>
        <end position="408"/>
    </location>
</feature>